<keyword evidence="8" id="KW-1185">Reference proteome</keyword>
<evidence type="ECO:0000256" key="3">
    <source>
        <dbReference type="ARBA" id="ARBA00022692"/>
    </source>
</evidence>
<comment type="caution">
    <text evidence="7">The sequence shown here is derived from an EMBL/GenBank/DDBJ whole genome shotgun (WGS) entry which is preliminary data.</text>
</comment>
<keyword evidence="3 6" id="KW-0812">Transmembrane</keyword>
<sequence>MTDPQAKAWIATGATYGLTHAAAAFAVAGRSQGSAWAMTVGALIFSASLYVIALAGVRALGMLAPVGGTLMMIGWAWLIWSVLRAK</sequence>
<gene>
    <name evidence="7" type="ORF">ACFOMD_08630</name>
</gene>
<dbReference type="Pfam" id="PF04241">
    <property type="entry name" value="DUF423"/>
    <property type="match status" value="1"/>
</dbReference>
<dbReference type="Proteomes" id="UP001595615">
    <property type="component" value="Unassembled WGS sequence"/>
</dbReference>
<accession>A0ABV7XBL0</accession>
<evidence type="ECO:0000256" key="4">
    <source>
        <dbReference type="ARBA" id="ARBA00022989"/>
    </source>
</evidence>
<organism evidence="7 8">
    <name type="scientific">Sphingoaurantiacus capsulatus</name>
    <dbReference type="NCBI Taxonomy" id="1771310"/>
    <lineage>
        <taxon>Bacteria</taxon>
        <taxon>Pseudomonadati</taxon>
        <taxon>Pseudomonadota</taxon>
        <taxon>Alphaproteobacteria</taxon>
        <taxon>Sphingomonadales</taxon>
        <taxon>Sphingosinicellaceae</taxon>
        <taxon>Sphingoaurantiacus</taxon>
    </lineage>
</organism>
<reference evidence="8" key="1">
    <citation type="journal article" date="2019" name="Int. J. Syst. Evol. Microbiol.">
        <title>The Global Catalogue of Microorganisms (GCM) 10K type strain sequencing project: providing services to taxonomists for standard genome sequencing and annotation.</title>
        <authorList>
            <consortium name="The Broad Institute Genomics Platform"/>
            <consortium name="The Broad Institute Genome Sequencing Center for Infectious Disease"/>
            <person name="Wu L."/>
            <person name="Ma J."/>
        </authorList>
    </citation>
    <scope>NUCLEOTIDE SEQUENCE [LARGE SCALE GENOMIC DNA]</scope>
    <source>
        <strain evidence="8">KCTC 42644</strain>
    </source>
</reference>
<evidence type="ECO:0000313" key="7">
    <source>
        <dbReference type="EMBL" id="MFC3712633.1"/>
    </source>
</evidence>
<dbReference type="PANTHER" id="PTHR43461">
    <property type="entry name" value="TRANSMEMBRANE PROTEIN 256"/>
    <property type="match status" value="1"/>
</dbReference>
<protein>
    <submittedName>
        <fullName evidence="7">DUF423 domain-containing protein</fullName>
    </submittedName>
</protein>
<name>A0ABV7XBL0_9SPHN</name>
<comment type="similarity">
    <text evidence="2">Belongs to the UPF0382 family.</text>
</comment>
<evidence type="ECO:0000256" key="5">
    <source>
        <dbReference type="ARBA" id="ARBA00023136"/>
    </source>
</evidence>
<proteinExistence type="inferred from homology"/>
<evidence type="ECO:0000313" key="8">
    <source>
        <dbReference type="Proteomes" id="UP001595615"/>
    </source>
</evidence>
<dbReference type="PANTHER" id="PTHR43461:SF1">
    <property type="entry name" value="TRANSMEMBRANE PROTEIN 256"/>
    <property type="match status" value="1"/>
</dbReference>
<keyword evidence="5 6" id="KW-0472">Membrane</keyword>
<evidence type="ECO:0000256" key="6">
    <source>
        <dbReference type="SAM" id="Phobius"/>
    </source>
</evidence>
<evidence type="ECO:0000256" key="1">
    <source>
        <dbReference type="ARBA" id="ARBA00004141"/>
    </source>
</evidence>
<feature type="transmembrane region" description="Helical" evidence="6">
    <location>
        <begin position="62"/>
        <end position="83"/>
    </location>
</feature>
<dbReference type="EMBL" id="JBHRXV010000006">
    <property type="protein sequence ID" value="MFC3712633.1"/>
    <property type="molecule type" value="Genomic_DNA"/>
</dbReference>
<dbReference type="RefSeq" id="WP_380860085.1">
    <property type="nucleotide sequence ID" value="NZ_JBHRXV010000006.1"/>
</dbReference>
<comment type="subcellular location">
    <subcellularLocation>
        <location evidence="1">Membrane</location>
        <topology evidence="1">Multi-pass membrane protein</topology>
    </subcellularLocation>
</comment>
<dbReference type="InterPro" id="IPR006696">
    <property type="entry name" value="DUF423"/>
</dbReference>
<keyword evidence="4 6" id="KW-1133">Transmembrane helix</keyword>
<evidence type="ECO:0000256" key="2">
    <source>
        <dbReference type="ARBA" id="ARBA00009694"/>
    </source>
</evidence>
<feature type="transmembrane region" description="Helical" evidence="6">
    <location>
        <begin position="6"/>
        <end position="28"/>
    </location>
</feature>
<feature type="transmembrane region" description="Helical" evidence="6">
    <location>
        <begin position="35"/>
        <end position="56"/>
    </location>
</feature>